<evidence type="ECO:0000313" key="1">
    <source>
        <dbReference type="EMBL" id="CDW41886.1"/>
    </source>
</evidence>
<sequence length="75" mass="8644">YAGASSLSLGILKDVDFLALVDLKSFRSLRKYDSWKCLLQIRECFKGTKSTLGITRSHFFFNSSSFEKRWRDTLG</sequence>
<protein>
    <submittedName>
        <fullName evidence="1">Uncharacterized protein</fullName>
    </submittedName>
</protein>
<reference evidence="1" key="1">
    <citation type="submission" date="2014-05" db="EMBL/GenBank/DDBJ databases">
        <authorList>
            <person name="Chronopoulou M."/>
        </authorList>
    </citation>
    <scope>NUCLEOTIDE SEQUENCE</scope>
    <source>
        <tissue evidence="1">Whole organism</tissue>
    </source>
</reference>
<accession>A0A0K2UW31</accession>
<organism evidence="1">
    <name type="scientific">Lepeophtheirus salmonis</name>
    <name type="common">Salmon louse</name>
    <name type="synonym">Caligus salmonis</name>
    <dbReference type="NCBI Taxonomy" id="72036"/>
    <lineage>
        <taxon>Eukaryota</taxon>
        <taxon>Metazoa</taxon>
        <taxon>Ecdysozoa</taxon>
        <taxon>Arthropoda</taxon>
        <taxon>Crustacea</taxon>
        <taxon>Multicrustacea</taxon>
        <taxon>Hexanauplia</taxon>
        <taxon>Copepoda</taxon>
        <taxon>Siphonostomatoida</taxon>
        <taxon>Caligidae</taxon>
        <taxon>Lepeophtheirus</taxon>
    </lineage>
</organism>
<dbReference type="EMBL" id="HACA01024525">
    <property type="protein sequence ID" value="CDW41886.1"/>
    <property type="molecule type" value="Transcribed_RNA"/>
</dbReference>
<dbReference type="AlphaFoldDB" id="A0A0K2UW31"/>
<proteinExistence type="predicted"/>
<name>A0A0K2UW31_LEPSM</name>
<feature type="non-terminal residue" evidence="1">
    <location>
        <position position="1"/>
    </location>
</feature>